<reference evidence="1 2" key="1">
    <citation type="submission" date="2020-08" db="EMBL/GenBank/DDBJ databases">
        <title>Genomic Encyclopedia of Type Strains, Phase IV (KMG-V): Genome sequencing to study the core and pangenomes of soil and plant-associated prokaryotes.</title>
        <authorList>
            <person name="Whitman W."/>
        </authorList>
    </citation>
    <scope>NUCLEOTIDE SEQUENCE [LARGE SCALE GENOMIC DNA]</scope>
    <source>
        <strain evidence="1 2">JPY158</strain>
    </source>
</reference>
<dbReference type="Proteomes" id="UP000592780">
    <property type="component" value="Unassembled WGS sequence"/>
</dbReference>
<name>A0A7W8Q175_PARAM</name>
<protein>
    <recommendedName>
        <fullName evidence="3">Capsule polysaccharide biosynthesis protein</fullName>
    </recommendedName>
</protein>
<comment type="caution">
    <text evidence="1">The sequence shown here is derived from an EMBL/GenBank/DDBJ whole genome shotgun (WGS) entry which is preliminary data.</text>
</comment>
<evidence type="ECO:0008006" key="3">
    <source>
        <dbReference type="Google" id="ProtNLM"/>
    </source>
</evidence>
<dbReference type="RefSeq" id="WP_184128012.1">
    <property type="nucleotide sequence ID" value="NZ_JACHDD010000001.1"/>
</dbReference>
<keyword evidence="2" id="KW-1185">Reference proteome</keyword>
<dbReference type="EMBL" id="JACHDD010000001">
    <property type="protein sequence ID" value="MBB5421873.1"/>
    <property type="molecule type" value="Genomic_DNA"/>
</dbReference>
<proteinExistence type="predicted"/>
<accession>A0A7W8Q175</accession>
<evidence type="ECO:0000313" key="2">
    <source>
        <dbReference type="Proteomes" id="UP000592780"/>
    </source>
</evidence>
<organism evidence="1 2">
    <name type="scientific">Paraburkholderia atlantica</name>
    <dbReference type="NCBI Taxonomy" id="2654982"/>
    <lineage>
        <taxon>Bacteria</taxon>
        <taxon>Pseudomonadati</taxon>
        <taxon>Pseudomonadota</taxon>
        <taxon>Betaproteobacteria</taxon>
        <taxon>Burkholderiales</taxon>
        <taxon>Burkholderiaceae</taxon>
        <taxon>Paraburkholderia</taxon>
    </lineage>
</organism>
<evidence type="ECO:0000313" key="1">
    <source>
        <dbReference type="EMBL" id="MBB5421873.1"/>
    </source>
</evidence>
<gene>
    <name evidence="1" type="ORF">HDG40_000014</name>
</gene>
<sequence>MTSIKRIVVTGDFLRLNADGNASQNINIKWLYHLVRPALQRVGTLPIDLLISTDDEQCFARQYYEVNGLPRTLKSWVKLFNSRANTRALAAIHDRLHDSLVVAFELPEVIRAALERLEIPYVDFTVHPARFLDDLLFGVRSNVPGLGKALGEFVVFDEEISLSAGLAMATLAKLPNIAQVAGYENVALFAGQTIDDKVLIRDGKLLGSSEFLDQFHTLCQSHSKVLVKPHPYAKNNPIIVALTRLFHNTELIHNNFYHLLAQDPITHVYSITSSTSIEAAYFDKRGVHLAVYPYAFSDHNASGGHYLTISPAFFLPQFWGKVLQQMALPTRSFMPVELRAERSRMRKSMRNFWGADIFETI</sequence>
<dbReference type="AlphaFoldDB" id="A0A7W8Q175"/>